<dbReference type="GO" id="GO:0033063">
    <property type="term" value="C:Rad51B-Rad51C-Rad51D-XRCC2 complex"/>
    <property type="evidence" value="ECO:0007669"/>
    <property type="project" value="TreeGrafter"/>
</dbReference>
<keyword evidence="4" id="KW-0067">ATP-binding</keyword>
<evidence type="ECO:0000256" key="6">
    <source>
        <dbReference type="ARBA" id="ARBA00023242"/>
    </source>
</evidence>
<dbReference type="GO" id="GO:0033065">
    <property type="term" value="C:Rad51C-XRCC3 complex"/>
    <property type="evidence" value="ECO:0007669"/>
    <property type="project" value="TreeGrafter"/>
</dbReference>
<dbReference type="KEGG" id="prel:PRELSG_1303200"/>
<keyword evidence="5" id="KW-0234">DNA repair</keyword>
<dbReference type="PANTHER" id="PTHR46239">
    <property type="entry name" value="DNA REPAIR PROTEIN RAD51 HOMOLOG 3 RAD51C"/>
    <property type="match status" value="1"/>
</dbReference>
<dbReference type="RefSeq" id="XP_028535681.1">
    <property type="nucleotide sequence ID" value="XM_028678545.1"/>
</dbReference>
<dbReference type="GO" id="GO:0008821">
    <property type="term" value="F:crossover junction DNA endonuclease activity"/>
    <property type="evidence" value="ECO:0007669"/>
    <property type="project" value="TreeGrafter"/>
</dbReference>
<accession>A0A1J1HCR2</accession>
<dbReference type="Gene3D" id="3.40.50.300">
    <property type="entry name" value="P-loop containing nucleotide triphosphate hydrolases"/>
    <property type="match status" value="1"/>
</dbReference>
<dbReference type="Proteomes" id="UP000220158">
    <property type="component" value="Chromosome 13"/>
</dbReference>
<dbReference type="EMBL" id="LN835308">
    <property type="protein sequence ID" value="CRH03674.1"/>
    <property type="molecule type" value="Genomic_DNA"/>
</dbReference>
<organism evidence="7 8">
    <name type="scientific">Plasmodium relictum</name>
    <dbReference type="NCBI Taxonomy" id="85471"/>
    <lineage>
        <taxon>Eukaryota</taxon>
        <taxon>Sar</taxon>
        <taxon>Alveolata</taxon>
        <taxon>Apicomplexa</taxon>
        <taxon>Aconoidasida</taxon>
        <taxon>Haemosporida</taxon>
        <taxon>Plasmodiidae</taxon>
        <taxon>Plasmodium</taxon>
        <taxon>Plasmodium (Haemamoeba)</taxon>
    </lineage>
</organism>
<dbReference type="InterPro" id="IPR052093">
    <property type="entry name" value="HR_Repair_Mediator"/>
</dbReference>
<evidence type="ECO:0000256" key="2">
    <source>
        <dbReference type="ARBA" id="ARBA00022741"/>
    </source>
</evidence>
<dbReference type="OMA" id="HYFHLFY"/>
<reference evidence="7 8" key="1">
    <citation type="submission" date="2015-04" db="EMBL/GenBank/DDBJ databases">
        <authorList>
            <consortium name="Pathogen Informatics"/>
        </authorList>
    </citation>
    <scope>NUCLEOTIDE SEQUENCE [LARGE SCALE GENOMIC DNA]</scope>
    <source>
        <strain evidence="7 8">SGS1</strain>
    </source>
</reference>
<dbReference type="OrthoDB" id="377144at2759"/>
<dbReference type="GO" id="GO:0000707">
    <property type="term" value="P:meiotic DNA recombinase assembly"/>
    <property type="evidence" value="ECO:0007669"/>
    <property type="project" value="TreeGrafter"/>
</dbReference>
<protein>
    <submittedName>
        <fullName evidence="7">Uncharacterized protein</fullName>
    </submittedName>
</protein>
<dbReference type="AlphaFoldDB" id="A0A1J1HCR2"/>
<sequence>MITKKNVSNEKIVTPIVSKSDTKPIKIKNLYELHNELKYKIYTNIYSYNTFCDGIFICRGINGITGRKNSGKTSLSSHITVNLYFNDLLHFFHLFYSTYFAFENFLKNENIENKFSLKIGNNLNKIKKEFHNSNEAFHELNELIKYFTLLFVKKYDKKIKENEFYLNNNKEMNESSNLFYKKKVIYLDLDNSFYIERYKNMIHSSIYKIKKLMDTYTEFCSERSSFLFLLLLENNDLKEKLFYIYKNFGKEYFLFINLFNYYLKKYINDITFLDVFKNLQILKIFSFNELFNVINYIYEQIQNYSVTSVNYFNKYVSSDLGILVLDNLNYLYKSYGFNTDLNNELTILLKILSKISTEYKICVLITTNDNKYLNKYDDYFNKIYSKYIYNRIVVRFINKKFFFEYNYPSKKHKQFQNKSNSNSSSEDSFDEIGENGDEAFYEKRYNQRYIKVKKKNKISICSFEINEYGIQTLLG</sequence>
<dbReference type="VEuPathDB" id="PlasmoDB:PRELSG_1303200"/>
<dbReference type="GO" id="GO:0005657">
    <property type="term" value="C:replication fork"/>
    <property type="evidence" value="ECO:0007669"/>
    <property type="project" value="TreeGrafter"/>
</dbReference>
<comment type="subcellular location">
    <subcellularLocation>
        <location evidence="1">Nucleus</location>
    </subcellularLocation>
</comment>
<dbReference type="GO" id="GO:0000400">
    <property type="term" value="F:four-way junction DNA binding"/>
    <property type="evidence" value="ECO:0007669"/>
    <property type="project" value="TreeGrafter"/>
</dbReference>
<dbReference type="PANTHER" id="PTHR46239:SF1">
    <property type="entry name" value="DNA REPAIR PROTEIN RAD51 HOMOLOG 3"/>
    <property type="match status" value="1"/>
</dbReference>
<evidence type="ECO:0000313" key="7">
    <source>
        <dbReference type="EMBL" id="CRH03674.1"/>
    </source>
</evidence>
<evidence type="ECO:0000256" key="5">
    <source>
        <dbReference type="ARBA" id="ARBA00023204"/>
    </source>
</evidence>
<keyword evidence="2" id="KW-0547">Nucleotide-binding</keyword>
<evidence type="ECO:0000313" key="8">
    <source>
        <dbReference type="Proteomes" id="UP000220158"/>
    </source>
</evidence>
<keyword evidence="6" id="KW-0539">Nucleus</keyword>
<evidence type="ECO:0000256" key="3">
    <source>
        <dbReference type="ARBA" id="ARBA00022763"/>
    </source>
</evidence>
<proteinExistence type="predicted"/>
<keyword evidence="3" id="KW-0227">DNA damage</keyword>
<evidence type="ECO:0000256" key="4">
    <source>
        <dbReference type="ARBA" id="ARBA00022840"/>
    </source>
</evidence>
<name>A0A1J1HCR2_PLARL</name>
<keyword evidence="8" id="KW-1185">Reference proteome</keyword>
<evidence type="ECO:0000256" key="1">
    <source>
        <dbReference type="ARBA" id="ARBA00004123"/>
    </source>
</evidence>
<dbReference type="GeneID" id="39737965"/>
<dbReference type="InterPro" id="IPR027417">
    <property type="entry name" value="P-loop_NTPase"/>
</dbReference>
<dbReference type="GO" id="GO:0005524">
    <property type="term" value="F:ATP binding"/>
    <property type="evidence" value="ECO:0007669"/>
    <property type="project" value="UniProtKB-KW"/>
</dbReference>
<gene>
    <name evidence="7" type="ORF">PRELSG_1303200</name>
</gene>
<dbReference type="GO" id="GO:0007131">
    <property type="term" value="P:reciprocal meiotic recombination"/>
    <property type="evidence" value="ECO:0007669"/>
    <property type="project" value="TreeGrafter"/>
</dbReference>
<dbReference type="SUPFAM" id="SSF52540">
    <property type="entry name" value="P-loop containing nucleoside triphosphate hydrolases"/>
    <property type="match status" value="1"/>
</dbReference>